<evidence type="ECO:0000313" key="1">
    <source>
        <dbReference type="EMBL" id="GAD54108.1"/>
    </source>
</evidence>
<name>U3AH36_9RHOB</name>
<keyword evidence="2" id="KW-1185">Reference proteome</keyword>
<gene>
    <name evidence="1" type="ORF">MBELCI_0160</name>
</gene>
<accession>U3AH36</accession>
<dbReference type="STRING" id="1337093.MBELCI_0160"/>
<sequence length="42" mass="3947">MCHCAVSSTCSCLPAARGIGPAFVGLGQSLPVAGKASARGGG</sequence>
<reference evidence="1" key="1">
    <citation type="journal article" date="2013" name="Genome Announc.">
        <title>Draft Genome Sequence of Loktanella cinnabarina LL-001T, Isolated from Deep-Sea Floor Sediment.</title>
        <authorList>
            <person name="Nishi S."/>
            <person name="Tsubouchi T."/>
            <person name="Takaki Y."/>
            <person name="Koyanagi R."/>
            <person name="Satoh N."/>
            <person name="Maruyama T."/>
            <person name="Hatada Y."/>
        </authorList>
    </citation>
    <scope>NUCLEOTIDE SEQUENCE [LARGE SCALE GENOMIC DNA]</scope>
    <source>
        <strain evidence="1">LL-001</strain>
    </source>
</reference>
<dbReference type="Proteomes" id="UP000016566">
    <property type="component" value="Unassembled WGS sequence"/>
</dbReference>
<dbReference type="EMBL" id="BATB01000001">
    <property type="protein sequence ID" value="GAD54108.1"/>
    <property type="molecule type" value="Genomic_DNA"/>
</dbReference>
<protein>
    <submittedName>
        <fullName evidence="1">Uncharacterized protein</fullName>
    </submittedName>
</protein>
<dbReference type="AlphaFoldDB" id="U3AH36"/>
<organism evidence="1 2">
    <name type="scientific">Limimaricola cinnabarinus LL-001</name>
    <dbReference type="NCBI Taxonomy" id="1337093"/>
    <lineage>
        <taxon>Bacteria</taxon>
        <taxon>Pseudomonadati</taxon>
        <taxon>Pseudomonadota</taxon>
        <taxon>Alphaproteobacteria</taxon>
        <taxon>Rhodobacterales</taxon>
        <taxon>Paracoccaceae</taxon>
        <taxon>Limimaricola</taxon>
    </lineage>
</organism>
<comment type="caution">
    <text evidence="1">The sequence shown here is derived from an EMBL/GenBank/DDBJ whole genome shotgun (WGS) entry which is preliminary data.</text>
</comment>
<evidence type="ECO:0000313" key="2">
    <source>
        <dbReference type="Proteomes" id="UP000016566"/>
    </source>
</evidence>
<proteinExistence type="predicted"/>